<accession>A0A6A5FYQ0</accession>
<dbReference type="EMBL" id="WUAV01000006">
    <property type="protein sequence ID" value="KAF1747602.1"/>
    <property type="molecule type" value="Genomic_DNA"/>
</dbReference>
<feature type="region of interest" description="Disordered" evidence="1">
    <location>
        <begin position="1"/>
        <end position="42"/>
    </location>
</feature>
<organism evidence="2 3">
    <name type="scientific">Caenorhabditis remanei</name>
    <name type="common">Caenorhabditis vulgaris</name>
    <dbReference type="NCBI Taxonomy" id="31234"/>
    <lineage>
        <taxon>Eukaryota</taxon>
        <taxon>Metazoa</taxon>
        <taxon>Ecdysozoa</taxon>
        <taxon>Nematoda</taxon>
        <taxon>Chromadorea</taxon>
        <taxon>Rhabditida</taxon>
        <taxon>Rhabditina</taxon>
        <taxon>Rhabditomorpha</taxon>
        <taxon>Rhabditoidea</taxon>
        <taxon>Rhabditidae</taxon>
        <taxon>Peloderinae</taxon>
        <taxon>Caenorhabditis</taxon>
    </lineage>
</organism>
<evidence type="ECO:0000313" key="2">
    <source>
        <dbReference type="EMBL" id="KAF1747602.1"/>
    </source>
</evidence>
<proteinExistence type="predicted"/>
<comment type="caution">
    <text evidence="2">The sequence shown here is derived from an EMBL/GenBank/DDBJ whole genome shotgun (WGS) entry which is preliminary data.</text>
</comment>
<dbReference type="GeneID" id="78777769"/>
<protein>
    <submittedName>
        <fullName evidence="2">Uncharacterized protein</fullName>
    </submittedName>
</protein>
<gene>
    <name evidence="2" type="ORF">GCK72_024067</name>
</gene>
<dbReference type="AlphaFoldDB" id="A0A6A5FYQ0"/>
<dbReference type="KEGG" id="crq:GCK72_024067"/>
<feature type="region of interest" description="Disordered" evidence="1">
    <location>
        <begin position="113"/>
        <end position="133"/>
    </location>
</feature>
<reference evidence="2 3" key="1">
    <citation type="submission" date="2019-12" db="EMBL/GenBank/DDBJ databases">
        <title>Chromosome-level assembly of the Caenorhabditis remanei genome.</title>
        <authorList>
            <person name="Teterina A.A."/>
            <person name="Willis J.H."/>
            <person name="Phillips P.C."/>
        </authorList>
    </citation>
    <scope>NUCLEOTIDE SEQUENCE [LARGE SCALE GENOMIC DNA]</scope>
    <source>
        <strain evidence="2 3">PX506</strain>
        <tissue evidence="2">Whole organism</tissue>
    </source>
</reference>
<dbReference type="CTD" id="78777769"/>
<dbReference type="Proteomes" id="UP000483820">
    <property type="component" value="Chromosome X"/>
</dbReference>
<dbReference type="RefSeq" id="XP_053579269.1">
    <property type="nucleotide sequence ID" value="XM_053735703.1"/>
</dbReference>
<sequence length="133" mass="14623">MSETCQTPELVHSETRHCSPVVQGDESKQRTPGGAAAGSGHNNSLVLTIGYRIDSKVSSTKKMPYVKRFVENGKVMVSKEKGTKKMKSKQTKESLPRINLGVLPNGKNLILYNCPMRSPTRDDQANSDTETDN</sequence>
<name>A0A6A5FYQ0_CAERE</name>
<evidence type="ECO:0000256" key="1">
    <source>
        <dbReference type="SAM" id="MobiDB-lite"/>
    </source>
</evidence>
<evidence type="ECO:0000313" key="3">
    <source>
        <dbReference type="Proteomes" id="UP000483820"/>
    </source>
</evidence>